<name>A0A840VFC0_9PROT</name>
<keyword evidence="2" id="KW-1185">Reference proteome</keyword>
<organism evidence="1 2">
    <name type="scientific">Acidocella aromatica</name>
    <dbReference type="NCBI Taxonomy" id="1303579"/>
    <lineage>
        <taxon>Bacteria</taxon>
        <taxon>Pseudomonadati</taxon>
        <taxon>Pseudomonadota</taxon>
        <taxon>Alphaproteobacteria</taxon>
        <taxon>Acetobacterales</taxon>
        <taxon>Acidocellaceae</taxon>
        <taxon>Acidocella</taxon>
    </lineage>
</organism>
<dbReference type="EMBL" id="JACHFJ010000020">
    <property type="protein sequence ID" value="MBB5374504.1"/>
    <property type="molecule type" value="Genomic_DNA"/>
</dbReference>
<dbReference type="Proteomes" id="UP000553706">
    <property type="component" value="Unassembled WGS sequence"/>
</dbReference>
<dbReference type="RefSeq" id="WP_183267518.1">
    <property type="nucleotide sequence ID" value="NZ_JACHFJ010000020.1"/>
</dbReference>
<sequence length="68" mass="7220">MIQGWGKGKRAVTSSNAAFAIIRPLIDEVRLMPEHGELRVEIRGVLAGILALSAQNNVTGVSLPRAGL</sequence>
<proteinExistence type="predicted"/>
<comment type="caution">
    <text evidence="1">The sequence shown here is derived from an EMBL/GenBank/DDBJ whole genome shotgun (WGS) entry which is preliminary data.</text>
</comment>
<reference evidence="1 2" key="1">
    <citation type="submission" date="2020-08" db="EMBL/GenBank/DDBJ databases">
        <title>Genomic Encyclopedia of Type Strains, Phase IV (KMG-IV): sequencing the most valuable type-strain genomes for metagenomic binning, comparative biology and taxonomic classification.</title>
        <authorList>
            <person name="Goeker M."/>
        </authorList>
    </citation>
    <scope>NUCLEOTIDE SEQUENCE [LARGE SCALE GENOMIC DNA]</scope>
    <source>
        <strain evidence="1 2">DSM 27026</strain>
    </source>
</reference>
<accession>A0A840VFC0</accession>
<evidence type="ECO:0000313" key="2">
    <source>
        <dbReference type="Proteomes" id="UP000553706"/>
    </source>
</evidence>
<gene>
    <name evidence="1" type="ORF">HNP71_002779</name>
</gene>
<dbReference type="AlphaFoldDB" id="A0A840VFC0"/>
<evidence type="ECO:0000313" key="1">
    <source>
        <dbReference type="EMBL" id="MBB5374504.1"/>
    </source>
</evidence>
<protein>
    <submittedName>
        <fullName evidence="1">Uncharacterized protein</fullName>
    </submittedName>
</protein>